<keyword evidence="11" id="KW-1185">Reference proteome</keyword>
<dbReference type="CDD" id="cd00586">
    <property type="entry name" value="4HBT"/>
    <property type="match status" value="1"/>
</dbReference>
<keyword evidence="3" id="KW-0378">Hydrolase</keyword>
<dbReference type="GO" id="GO:0000036">
    <property type="term" value="F:acyl carrier activity"/>
    <property type="evidence" value="ECO:0007669"/>
    <property type="project" value="TreeGrafter"/>
</dbReference>
<evidence type="ECO:0000256" key="7">
    <source>
        <dbReference type="ARBA" id="ARBA00023160"/>
    </source>
</evidence>
<evidence type="ECO:0000259" key="8">
    <source>
        <dbReference type="Pfam" id="PF01643"/>
    </source>
</evidence>
<reference evidence="11" key="1">
    <citation type="submission" date="2009-12" db="EMBL/GenBank/DDBJ databases">
        <title>Complete sequence of Treponema azotonutricium strain ZAS-9.</title>
        <authorList>
            <person name="Tetu S.G."/>
            <person name="Matson E."/>
            <person name="Ren Q."/>
            <person name="Seshadri R."/>
            <person name="Elbourne L."/>
            <person name="Hassan K.A."/>
            <person name="Durkin A."/>
            <person name="Radune D."/>
            <person name="Mohamoud Y."/>
            <person name="Shay R."/>
            <person name="Jin S."/>
            <person name="Zhang X."/>
            <person name="Lucey K."/>
            <person name="Ballor N.R."/>
            <person name="Ottesen E."/>
            <person name="Rosenthal R."/>
            <person name="Allen A."/>
            <person name="Leadbetter J.R."/>
            <person name="Paulsen I.T."/>
        </authorList>
    </citation>
    <scope>NUCLEOTIDE SEQUENCE [LARGE SCALE GENOMIC DNA]</scope>
    <source>
        <strain evidence="11">ATCC BAA-888 / DSM 13862 / ZAS-9</strain>
    </source>
</reference>
<feature type="domain" description="Acyl-ACP thioesterase N-terminal hotdog" evidence="8">
    <location>
        <begin position="30"/>
        <end position="148"/>
    </location>
</feature>
<dbReference type="Pfam" id="PF20791">
    <property type="entry name" value="Acyl-ACP_TE_C"/>
    <property type="match status" value="1"/>
</dbReference>
<dbReference type="InterPro" id="IPR029069">
    <property type="entry name" value="HotDog_dom_sf"/>
</dbReference>
<dbReference type="eggNOG" id="COG3884">
    <property type="taxonomic scope" value="Bacteria"/>
</dbReference>
<evidence type="ECO:0000313" key="10">
    <source>
        <dbReference type="EMBL" id="AEF80429.1"/>
    </source>
</evidence>
<dbReference type="GO" id="GO:0016297">
    <property type="term" value="F:fatty acyl-[ACP] hydrolase activity"/>
    <property type="evidence" value="ECO:0007669"/>
    <property type="project" value="InterPro"/>
</dbReference>
<keyword evidence="7" id="KW-0275">Fatty acid biosynthesis</keyword>
<keyword evidence="6" id="KW-0443">Lipid metabolism</keyword>
<keyword evidence="5" id="KW-0809">Transit peptide</keyword>
<feature type="domain" description="Acyl-ACP thioesterase-like C-terminal" evidence="9">
    <location>
        <begin position="183"/>
        <end position="239"/>
    </location>
</feature>
<proteinExistence type="inferred from homology"/>
<keyword evidence="4" id="KW-0276">Fatty acid metabolism</keyword>
<dbReference type="Gene3D" id="3.10.129.10">
    <property type="entry name" value="Hotdog Thioesterase"/>
    <property type="match status" value="2"/>
</dbReference>
<dbReference type="STRING" id="545695.TREAZ_2032"/>
<evidence type="ECO:0000256" key="2">
    <source>
        <dbReference type="ARBA" id="ARBA00022516"/>
    </source>
</evidence>
<evidence type="ECO:0000256" key="5">
    <source>
        <dbReference type="ARBA" id="ARBA00022946"/>
    </source>
</evidence>
<name>F5YA29_LEAAZ</name>
<dbReference type="HOGENOM" id="CLU_045466_2_0_12"/>
<keyword evidence="2" id="KW-0444">Lipid biosynthesis</keyword>
<sequence length="289" mass="32262">MSGEFHKDILGLPFASVNDSIYKTMLDIIKETTPIRFGDVDRSNRLTLGAAFGYFQEAAIAHADRLGVGFDAFAKIGQGWILSRISVFMEKRPKFGEIVTVESWPRGWDMLFALRDYAIRDNSGKAIARGRANWLILDIEKRRPLRARDIMEKLPLNEGVDAFPAGTLNLKPKEGLAKTGERKAAYSDIDFYGHVNNARYIQWIQDMADPDMLDAADEIRLDINYVSEVLPGETVELWSAPLPALPDAPGIVRENYPASPEKAFAFEGRRTGAKGIQAVFCAELHLGKD</sequence>
<dbReference type="PANTHER" id="PTHR31727">
    <property type="entry name" value="OLEOYL-ACYL CARRIER PROTEIN THIOESTERASE 1, CHLOROPLASTIC"/>
    <property type="match status" value="1"/>
</dbReference>
<evidence type="ECO:0000256" key="1">
    <source>
        <dbReference type="ARBA" id="ARBA00006500"/>
    </source>
</evidence>
<evidence type="ECO:0000256" key="4">
    <source>
        <dbReference type="ARBA" id="ARBA00022832"/>
    </source>
</evidence>
<evidence type="ECO:0000313" key="11">
    <source>
        <dbReference type="Proteomes" id="UP000009222"/>
    </source>
</evidence>
<dbReference type="PANTHER" id="PTHR31727:SF6">
    <property type="entry name" value="OLEOYL-ACYL CARRIER PROTEIN THIOESTERASE 1, CHLOROPLASTIC"/>
    <property type="match status" value="1"/>
</dbReference>
<dbReference type="SUPFAM" id="SSF54637">
    <property type="entry name" value="Thioesterase/thiol ester dehydrase-isomerase"/>
    <property type="match status" value="2"/>
</dbReference>
<dbReference type="AlphaFoldDB" id="F5YA29"/>
<evidence type="ECO:0000259" key="9">
    <source>
        <dbReference type="Pfam" id="PF20791"/>
    </source>
</evidence>
<gene>
    <name evidence="10" type="ordered locus">TREAZ_2032</name>
</gene>
<dbReference type="InParanoid" id="F5YA29"/>
<evidence type="ECO:0000256" key="6">
    <source>
        <dbReference type="ARBA" id="ARBA00023098"/>
    </source>
</evidence>
<reference evidence="10 11" key="2">
    <citation type="journal article" date="2011" name="ISME J.">
        <title>RNA-seq reveals cooperative metabolic interactions between two termite-gut spirochete species in co-culture.</title>
        <authorList>
            <person name="Rosenthal A.Z."/>
            <person name="Matson E.G."/>
            <person name="Eldar A."/>
            <person name="Leadbetter J.R."/>
        </authorList>
    </citation>
    <scope>NUCLEOTIDE SEQUENCE [LARGE SCALE GENOMIC DNA]</scope>
    <source>
        <strain evidence="11">ATCC BAA-888 / DSM 13862 / ZAS-9</strain>
    </source>
</reference>
<dbReference type="InterPro" id="IPR045023">
    <property type="entry name" value="FATA/B"/>
</dbReference>
<comment type="similarity">
    <text evidence="1">Belongs to the acyl-ACP thioesterase family.</text>
</comment>
<dbReference type="InterPro" id="IPR049427">
    <property type="entry name" value="Acyl-ACP_TE_C"/>
</dbReference>
<dbReference type="Proteomes" id="UP000009222">
    <property type="component" value="Chromosome"/>
</dbReference>
<protein>
    <submittedName>
        <fullName evidence="10">Putative acyl-ACP thioesterase</fullName>
    </submittedName>
</protein>
<dbReference type="KEGG" id="taz:TREAZ_2032"/>
<dbReference type="Pfam" id="PF01643">
    <property type="entry name" value="Acyl-ACP_TE"/>
    <property type="match status" value="1"/>
</dbReference>
<evidence type="ECO:0000256" key="3">
    <source>
        <dbReference type="ARBA" id="ARBA00022801"/>
    </source>
</evidence>
<accession>F5YA29</accession>
<organism evidence="10 11">
    <name type="scientific">Leadbettera azotonutricia (strain ATCC BAA-888 / DSM 13862 / ZAS-9)</name>
    <name type="common">Treponema azotonutricium</name>
    <dbReference type="NCBI Taxonomy" id="545695"/>
    <lineage>
        <taxon>Bacteria</taxon>
        <taxon>Pseudomonadati</taxon>
        <taxon>Spirochaetota</taxon>
        <taxon>Spirochaetia</taxon>
        <taxon>Spirochaetales</taxon>
        <taxon>Breznakiellaceae</taxon>
        <taxon>Leadbettera</taxon>
    </lineage>
</organism>
<dbReference type="InterPro" id="IPR002864">
    <property type="entry name" value="Acyl-ACP_thioesterase_NHD"/>
</dbReference>
<dbReference type="EMBL" id="CP001841">
    <property type="protein sequence ID" value="AEF80429.1"/>
    <property type="molecule type" value="Genomic_DNA"/>
</dbReference>